<sequence>MPANEVFSVKKAKDQPESEPAELASLVGERIRKIRKEEGLSLELFALRCDMNAAYVGHIERGVQNPTLNTLERICKGLDISVEDLFIDKSATVDMNTAALQYFSQITRDLSPEQFHQLLNIIKEIVAMMR</sequence>
<reference evidence="4 5" key="1">
    <citation type="journal article" date="2017" name="Front. Microbiol.">
        <title>New Insights into the Diversity of the Genus Faecalibacterium.</title>
        <authorList>
            <person name="Benevides L."/>
            <person name="Burman S."/>
            <person name="Martin R."/>
            <person name="Robert V."/>
            <person name="Thomas M."/>
            <person name="Miquel S."/>
            <person name="Chain F."/>
            <person name="Sokol H."/>
            <person name="Bermudez-Humaran L.G."/>
            <person name="Morrison M."/>
            <person name="Langella P."/>
            <person name="Azevedo V.A."/>
            <person name="Chatel J.M."/>
            <person name="Soares S."/>
        </authorList>
    </citation>
    <scope>NUCLEOTIDE SEQUENCE [LARGE SCALE GENOMIC DNA]</scope>
    <source>
        <strain evidence="4 5">CNCM I 4573</strain>
    </source>
</reference>
<dbReference type="Gene3D" id="1.10.260.40">
    <property type="entry name" value="lambda repressor-like DNA-binding domains"/>
    <property type="match status" value="1"/>
</dbReference>
<dbReference type="SUPFAM" id="SSF47413">
    <property type="entry name" value="lambda repressor-like DNA-binding domains"/>
    <property type="match status" value="1"/>
</dbReference>
<dbReference type="Pfam" id="PF01381">
    <property type="entry name" value="HTH_3"/>
    <property type="match status" value="1"/>
</dbReference>
<dbReference type="CDD" id="cd00093">
    <property type="entry name" value="HTH_XRE"/>
    <property type="match status" value="1"/>
</dbReference>
<evidence type="ECO:0000256" key="1">
    <source>
        <dbReference type="ARBA" id="ARBA00023125"/>
    </source>
</evidence>
<organism evidence="4 5">
    <name type="scientific">Faecalibacterium prausnitzii</name>
    <dbReference type="NCBI Taxonomy" id="853"/>
    <lineage>
        <taxon>Bacteria</taxon>
        <taxon>Bacillati</taxon>
        <taxon>Bacillota</taxon>
        <taxon>Clostridia</taxon>
        <taxon>Eubacteriales</taxon>
        <taxon>Oscillospiraceae</taxon>
        <taxon>Faecalibacterium</taxon>
    </lineage>
</organism>
<dbReference type="PANTHER" id="PTHR46797:SF1">
    <property type="entry name" value="METHYLPHOSPHONATE SYNTHASE"/>
    <property type="match status" value="1"/>
</dbReference>
<dbReference type="InterPro" id="IPR050807">
    <property type="entry name" value="TransReg_Diox_bact_type"/>
</dbReference>
<dbReference type="GO" id="GO:0003677">
    <property type="term" value="F:DNA binding"/>
    <property type="evidence" value="ECO:0007669"/>
    <property type="project" value="UniProtKB-KW"/>
</dbReference>
<dbReference type="SMART" id="SM00530">
    <property type="entry name" value="HTH_XRE"/>
    <property type="match status" value="1"/>
</dbReference>
<dbReference type="InterPro" id="IPR010982">
    <property type="entry name" value="Lambda_DNA-bd_dom_sf"/>
</dbReference>
<dbReference type="GO" id="GO:0005829">
    <property type="term" value="C:cytosol"/>
    <property type="evidence" value="ECO:0007669"/>
    <property type="project" value="TreeGrafter"/>
</dbReference>
<protein>
    <recommendedName>
        <fullName evidence="3">HTH cro/C1-type domain-containing protein</fullName>
    </recommendedName>
</protein>
<gene>
    <name evidence="4" type="ORF">CGS56_16025</name>
</gene>
<keyword evidence="1" id="KW-0238">DNA-binding</keyword>
<feature type="domain" description="HTH cro/C1-type" evidence="3">
    <location>
        <begin position="31"/>
        <end position="85"/>
    </location>
</feature>
<dbReference type="Proteomes" id="UP000220157">
    <property type="component" value="Unassembled WGS sequence"/>
</dbReference>
<feature type="region of interest" description="Disordered" evidence="2">
    <location>
        <begin position="1"/>
        <end position="21"/>
    </location>
</feature>
<dbReference type="GO" id="GO:0003700">
    <property type="term" value="F:DNA-binding transcription factor activity"/>
    <property type="evidence" value="ECO:0007669"/>
    <property type="project" value="TreeGrafter"/>
</dbReference>
<evidence type="ECO:0000256" key="2">
    <source>
        <dbReference type="SAM" id="MobiDB-lite"/>
    </source>
</evidence>
<accession>A0A2A7A4J5</accession>
<dbReference type="EMBL" id="NMTW01000055">
    <property type="protein sequence ID" value="PDX74054.1"/>
    <property type="molecule type" value="Genomic_DNA"/>
</dbReference>
<dbReference type="InterPro" id="IPR001387">
    <property type="entry name" value="Cro/C1-type_HTH"/>
</dbReference>
<dbReference type="AlphaFoldDB" id="A0A2A7A4J5"/>
<evidence type="ECO:0000313" key="5">
    <source>
        <dbReference type="Proteomes" id="UP000220157"/>
    </source>
</evidence>
<dbReference type="PANTHER" id="PTHR46797">
    <property type="entry name" value="HTH-TYPE TRANSCRIPTIONAL REGULATOR"/>
    <property type="match status" value="1"/>
</dbReference>
<comment type="caution">
    <text evidence="4">The sequence shown here is derived from an EMBL/GenBank/DDBJ whole genome shotgun (WGS) entry which is preliminary data.</text>
</comment>
<name>A0A2A7A4J5_9FIRM</name>
<dbReference type="PROSITE" id="PS50943">
    <property type="entry name" value="HTH_CROC1"/>
    <property type="match status" value="1"/>
</dbReference>
<evidence type="ECO:0000313" key="4">
    <source>
        <dbReference type="EMBL" id="PDX74054.1"/>
    </source>
</evidence>
<proteinExistence type="predicted"/>
<evidence type="ECO:0000259" key="3">
    <source>
        <dbReference type="PROSITE" id="PS50943"/>
    </source>
</evidence>